<evidence type="ECO:0000313" key="4">
    <source>
        <dbReference type="Proteomes" id="UP000199009"/>
    </source>
</evidence>
<dbReference type="InterPro" id="IPR057204">
    <property type="entry name" value="DUF7882"/>
</dbReference>
<organism evidence="3 4">
    <name type="scientific">Microbacterium pygmaeum</name>
    <dbReference type="NCBI Taxonomy" id="370764"/>
    <lineage>
        <taxon>Bacteria</taxon>
        <taxon>Bacillati</taxon>
        <taxon>Actinomycetota</taxon>
        <taxon>Actinomycetes</taxon>
        <taxon>Micrococcales</taxon>
        <taxon>Microbacteriaceae</taxon>
        <taxon>Microbacterium</taxon>
    </lineage>
</organism>
<evidence type="ECO:0000256" key="1">
    <source>
        <dbReference type="SAM" id="MobiDB-lite"/>
    </source>
</evidence>
<evidence type="ECO:0000313" key="3">
    <source>
        <dbReference type="EMBL" id="SDH57304.1"/>
    </source>
</evidence>
<feature type="domain" description="DUF7882" evidence="2">
    <location>
        <begin position="1"/>
        <end position="102"/>
    </location>
</feature>
<dbReference type="Pfam" id="PF25355">
    <property type="entry name" value="DUF7882"/>
    <property type="match status" value="1"/>
</dbReference>
<dbReference type="OrthoDB" id="5114572at2"/>
<feature type="region of interest" description="Disordered" evidence="1">
    <location>
        <begin position="98"/>
        <end position="123"/>
    </location>
</feature>
<dbReference type="Proteomes" id="UP000199009">
    <property type="component" value="Chromosome I"/>
</dbReference>
<dbReference type="RefSeq" id="WP_091492595.1">
    <property type="nucleotide sequence ID" value="NZ_LT629692.1"/>
</dbReference>
<accession>A0A1G8DI14</accession>
<name>A0A1G8DI14_9MICO</name>
<dbReference type="EMBL" id="LT629692">
    <property type="protein sequence ID" value="SDH57304.1"/>
    <property type="molecule type" value="Genomic_DNA"/>
</dbReference>
<protein>
    <recommendedName>
        <fullName evidence="2">DUF7882 domain-containing protein</fullName>
    </recommendedName>
</protein>
<gene>
    <name evidence="3" type="ORF">SAMN04489810_3354</name>
</gene>
<keyword evidence="4" id="KW-1185">Reference proteome</keyword>
<dbReference type="STRING" id="370764.SAMN04489810_3354"/>
<sequence>MGQLIYGFGPAIEIDDWGLRHLELVMLTKLRRDESFRFHWDEEPGVAGDLEKPGCHGTLWLSKSSQLYFSYGSALDRPLNGQWLSVLVNAANGNQGLRLLPEPSGTPSAPIPPAARSMQHAPA</sequence>
<evidence type="ECO:0000259" key="2">
    <source>
        <dbReference type="Pfam" id="PF25355"/>
    </source>
</evidence>
<dbReference type="AlphaFoldDB" id="A0A1G8DI14"/>
<proteinExistence type="predicted"/>
<reference evidence="3 4" key="1">
    <citation type="submission" date="2016-10" db="EMBL/GenBank/DDBJ databases">
        <authorList>
            <person name="de Groot N.N."/>
        </authorList>
    </citation>
    <scope>NUCLEOTIDE SEQUENCE [LARGE SCALE GENOMIC DNA]</scope>
    <source>
        <strain evidence="3 4">DSM 23142</strain>
    </source>
</reference>